<dbReference type="Gene3D" id="2.120.10.70">
    <property type="entry name" value="Fucose-specific lectin"/>
    <property type="match status" value="1"/>
</dbReference>
<dbReference type="Proteomes" id="UP001280581">
    <property type="component" value="Unassembled WGS sequence"/>
</dbReference>
<feature type="region of interest" description="Disordered" evidence="1">
    <location>
        <begin position="1"/>
        <end position="29"/>
    </location>
</feature>
<feature type="transmembrane region" description="Helical" evidence="2">
    <location>
        <begin position="100"/>
        <end position="121"/>
    </location>
</feature>
<gene>
    <name evidence="3" type="ORF">GRF29_216g988555</name>
</gene>
<name>A0AAN6LLV7_9PLEO</name>
<comment type="caution">
    <text evidence="3">The sequence shown here is derived from an EMBL/GenBank/DDBJ whole genome shotgun (WGS) entry which is preliminary data.</text>
</comment>
<accession>A0AAN6LLV7</accession>
<protein>
    <recommendedName>
        <fullName evidence="5">Fucose-specific lectin</fullName>
    </recommendedName>
</protein>
<keyword evidence="2" id="KW-0812">Transmembrane</keyword>
<evidence type="ECO:0000313" key="3">
    <source>
        <dbReference type="EMBL" id="KAK3197701.1"/>
    </source>
</evidence>
<feature type="compositionally biased region" description="Polar residues" evidence="1">
    <location>
        <begin position="1"/>
        <end position="12"/>
    </location>
</feature>
<evidence type="ECO:0000256" key="2">
    <source>
        <dbReference type="SAM" id="Phobius"/>
    </source>
</evidence>
<dbReference type="AlphaFoldDB" id="A0AAN6LLV7"/>
<feature type="region of interest" description="Disordered" evidence="1">
    <location>
        <begin position="126"/>
        <end position="152"/>
    </location>
</feature>
<keyword evidence="4" id="KW-1185">Reference proteome</keyword>
<feature type="compositionally biased region" description="Polar residues" evidence="1">
    <location>
        <begin position="142"/>
        <end position="152"/>
    </location>
</feature>
<keyword evidence="2" id="KW-1133">Transmembrane helix</keyword>
<evidence type="ECO:0000256" key="1">
    <source>
        <dbReference type="SAM" id="MobiDB-lite"/>
    </source>
</evidence>
<keyword evidence="2" id="KW-0472">Membrane</keyword>
<dbReference type="EMBL" id="WVTA01000018">
    <property type="protein sequence ID" value="KAK3197701.1"/>
    <property type="molecule type" value="Genomic_DNA"/>
</dbReference>
<proteinExistence type="predicted"/>
<evidence type="ECO:0008006" key="5">
    <source>
        <dbReference type="Google" id="ProtNLM"/>
    </source>
</evidence>
<sequence length="505" mass="55243">MAYSTDLPSPTLASPVDVASPTLVSPTDVPSPTFSTLEVDQRASYIHPSVQGLMAFKSEDEGLPQVVQPHVPEHHKSENDTSVSHGDANPKKLAGLSIKAIGFIIAGAIMVTLGAVLGGVFGTRKSHHDFKTPSVEPPGGDTSPSNTRNVNILPNSNISATVVSRRLKPADKDVTTYHLVVFQDIGGAMIARTLNSTGKTWTTLNLTAATENASPINAMYGSPLASAALYRGNDTFMKYNVWYLHPDGTINNVNWVVGRIEVSTRDMVPYFEKKNPRTTLALSRGPTIDYSEKGFDLVYLMQQYTENQIMIINIRSRGAEIKYDFYKLEMQYPSHLDIWPPSQPINSTAESLVIGFESNGRLMATNFYPDTGIGESPMTSVQRLHNTKLTDSAMFKDFKSIYTLSELRADPKEIKQLLTIPYKDSTVHRNVHLTLLSNGTIMGNKNGRDVGPVIISGGPTANFTAIATTDDSRLYGISGDEVLEYVLNMDNNPTASFTFVGKVYP</sequence>
<organism evidence="3 4">
    <name type="scientific">Pseudopithomyces chartarum</name>
    <dbReference type="NCBI Taxonomy" id="1892770"/>
    <lineage>
        <taxon>Eukaryota</taxon>
        <taxon>Fungi</taxon>
        <taxon>Dikarya</taxon>
        <taxon>Ascomycota</taxon>
        <taxon>Pezizomycotina</taxon>
        <taxon>Dothideomycetes</taxon>
        <taxon>Pleosporomycetidae</taxon>
        <taxon>Pleosporales</taxon>
        <taxon>Massarineae</taxon>
        <taxon>Didymosphaeriaceae</taxon>
        <taxon>Pseudopithomyces</taxon>
    </lineage>
</organism>
<reference evidence="3 4" key="1">
    <citation type="submission" date="2021-02" db="EMBL/GenBank/DDBJ databases">
        <title>Genome assembly of Pseudopithomyces chartarum.</title>
        <authorList>
            <person name="Jauregui R."/>
            <person name="Singh J."/>
            <person name="Voisey C."/>
        </authorList>
    </citation>
    <scope>NUCLEOTIDE SEQUENCE [LARGE SCALE GENOMIC DNA]</scope>
    <source>
        <strain evidence="3 4">AGR01</strain>
    </source>
</reference>
<evidence type="ECO:0000313" key="4">
    <source>
        <dbReference type="Proteomes" id="UP001280581"/>
    </source>
</evidence>